<accession>A0A804JR29</accession>
<dbReference type="EnsemblPlants" id="Ma07_t01690.1">
    <property type="protein sequence ID" value="Ma07_p01690.1"/>
    <property type="gene ID" value="Ma07_g01690"/>
</dbReference>
<gene>
    <name evidence="1" type="ORF">GSMUA_53060.1</name>
</gene>
<dbReference type="AlphaFoldDB" id="A0A804JR29"/>
<dbReference type="InParanoid" id="A0A804JR29"/>
<reference evidence="2" key="2">
    <citation type="submission" date="2021-05" db="UniProtKB">
        <authorList>
            <consortium name="EnsemblPlants"/>
        </authorList>
    </citation>
    <scope>IDENTIFICATION</scope>
    <source>
        <strain evidence="2">subsp. malaccensis</strain>
    </source>
</reference>
<dbReference type="Gramene" id="Ma07_t01690.1">
    <property type="protein sequence ID" value="Ma07_p01690.1"/>
    <property type="gene ID" value="Ma07_g01690"/>
</dbReference>
<dbReference type="EMBL" id="HG996473">
    <property type="protein sequence ID" value="CAG1855332.1"/>
    <property type="molecule type" value="Genomic_DNA"/>
</dbReference>
<dbReference type="Proteomes" id="UP000012960">
    <property type="component" value="Unplaced"/>
</dbReference>
<keyword evidence="3" id="KW-1185">Reference proteome</keyword>
<reference evidence="1" key="1">
    <citation type="submission" date="2021-03" db="EMBL/GenBank/DDBJ databases">
        <authorList>
            <consortium name="Genoscope - CEA"/>
            <person name="William W."/>
        </authorList>
    </citation>
    <scope>NUCLEOTIDE SEQUENCE</scope>
    <source>
        <strain evidence="1">Doubled-haploid Pahang</strain>
    </source>
</reference>
<proteinExistence type="predicted"/>
<protein>
    <submittedName>
        <fullName evidence="1">(wild Malaysian banana) hypothetical protein</fullName>
    </submittedName>
</protein>
<name>A0A804JR29_MUSAM</name>
<sequence>MIRSHPSICSIPVKKTRTSLLPLKIPLSTSLVVTSWTYLGCCW</sequence>
<organism evidence="2 3">
    <name type="scientific">Musa acuminata subsp. malaccensis</name>
    <name type="common">Wild banana</name>
    <name type="synonym">Musa malaccensis</name>
    <dbReference type="NCBI Taxonomy" id="214687"/>
    <lineage>
        <taxon>Eukaryota</taxon>
        <taxon>Viridiplantae</taxon>
        <taxon>Streptophyta</taxon>
        <taxon>Embryophyta</taxon>
        <taxon>Tracheophyta</taxon>
        <taxon>Spermatophyta</taxon>
        <taxon>Magnoliopsida</taxon>
        <taxon>Liliopsida</taxon>
        <taxon>Zingiberales</taxon>
        <taxon>Musaceae</taxon>
        <taxon>Musa</taxon>
    </lineage>
</organism>
<evidence type="ECO:0000313" key="3">
    <source>
        <dbReference type="Proteomes" id="UP000012960"/>
    </source>
</evidence>
<evidence type="ECO:0000313" key="2">
    <source>
        <dbReference type="EnsemblPlants" id="Ma07_p01690.1"/>
    </source>
</evidence>
<evidence type="ECO:0000313" key="1">
    <source>
        <dbReference type="EMBL" id="CAG1855332.1"/>
    </source>
</evidence>